<sequence>MEQLKTLQSTMQMLRHSQSKALAAATRALGLGLVCWAVRLFASTNHCYPTSRIKDSGPQFQGFQQGERTENRERIESPLGLARPLLQASRVNVIHRHHVILDGSWKSAPGFAAGHRVRARKGPVLLSIGTNACPEINIEPRQRNRDGFLSDCINPPAAITSQSSEETAHLRLPASSSSFVATLVLSPFLPFSVLSRLIWTLGNHPTYRRPHDILSTSETLRVRLIGSWQTQGEMKHTHSRIQRFIRLC</sequence>
<evidence type="ECO:0000313" key="2">
    <source>
        <dbReference type="EMBL" id="EXF84599.1"/>
    </source>
</evidence>
<keyword evidence="1" id="KW-0812">Transmembrane</keyword>
<dbReference type="Proteomes" id="UP000020467">
    <property type="component" value="Unassembled WGS sequence"/>
</dbReference>
<organism evidence="2 3">
    <name type="scientific">Colletotrichum fioriniae PJ7</name>
    <dbReference type="NCBI Taxonomy" id="1445577"/>
    <lineage>
        <taxon>Eukaryota</taxon>
        <taxon>Fungi</taxon>
        <taxon>Dikarya</taxon>
        <taxon>Ascomycota</taxon>
        <taxon>Pezizomycotina</taxon>
        <taxon>Sordariomycetes</taxon>
        <taxon>Hypocreomycetidae</taxon>
        <taxon>Glomerellales</taxon>
        <taxon>Glomerellaceae</taxon>
        <taxon>Colletotrichum</taxon>
        <taxon>Colletotrichum acutatum species complex</taxon>
    </lineage>
</organism>
<reference evidence="2 3" key="1">
    <citation type="submission" date="2014-02" db="EMBL/GenBank/DDBJ databases">
        <title>The genome sequence of Colletotrichum fioriniae PJ7.</title>
        <authorList>
            <person name="Baroncelli R."/>
            <person name="Thon M.R."/>
        </authorList>
    </citation>
    <scope>NUCLEOTIDE SEQUENCE [LARGE SCALE GENOMIC DNA]</scope>
    <source>
        <strain evidence="2 3">PJ7</strain>
    </source>
</reference>
<proteinExistence type="predicted"/>
<keyword evidence="1" id="KW-1133">Transmembrane helix</keyword>
<dbReference type="EMBL" id="JARH01000161">
    <property type="protein sequence ID" value="EXF84599.1"/>
    <property type="molecule type" value="Genomic_DNA"/>
</dbReference>
<gene>
    <name evidence="2" type="ORF">CFIO01_04767</name>
</gene>
<keyword evidence="3" id="KW-1185">Reference proteome</keyword>
<dbReference type="HOGENOM" id="CLU_1120085_0_0_1"/>
<feature type="transmembrane region" description="Helical" evidence="1">
    <location>
        <begin position="21"/>
        <end position="42"/>
    </location>
</feature>
<dbReference type="KEGG" id="cfj:CFIO01_04767"/>
<evidence type="ECO:0000313" key="3">
    <source>
        <dbReference type="Proteomes" id="UP000020467"/>
    </source>
</evidence>
<name>A0A010S1U4_9PEZI</name>
<evidence type="ECO:0000256" key="1">
    <source>
        <dbReference type="SAM" id="Phobius"/>
    </source>
</evidence>
<protein>
    <submittedName>
        <fullName evidence="2">Uncharacterized protein</fullName>
    </submittedName>
</protein>
<comment type="caution">
    <text evidence="2">The sequence shown here is derived from an EMBL/GenBank/DDBJ whole genome shotgun (WGS) entry which is preliminary data.</text>
</comment>
<accession>A0A010S1U4</accession>
<keyword evidence="1" id="KW-0472">Membrane</keyword>
<dbReference type="AlphaFoldDB" id="A0A010S1U4"/>